<feature type="domain" description="NADPH-dependent FMN reductase-like" evidence="1">
    <location>
        <begin position="2"/>
        <end position="148"/>
    </location>
</feature>
<dbReference type="RefSeq" id="WP_111200320.1">
    <property type="nucleotide sequence ID" value="NZ_QKVK01000017.1"/>
</dbReference>
<dbReference type="InterPro" id="IPR029039">
    <property type="entry name" value="Flavoprotein-like_sf"/>
</dbReference>
<evidence type="ECO:0000313" key="2">
    <source>
        <dbReference type="EMBL" id="PZF75076.1"/>
    </source>
</evidence>
<accession>A0A2W2BNU5</accession>
<gene>
    <name evidence="2" type="ORF">DK847_20015</name>
</gene>
<dbReference type="AlphaFoldDB" id="A0A2W2BNU5"/>
<reference evidence="3" key="1">
    <citation type="submission" date="2018-06" db="EMBL/GenBank/DDBJ databases">
        <title>Aestuariibacter litoralis strain KCTC 52945T.</title>
        <authorList>
            <person name="Li X."/>
            <person name="Salam N."/>
            <person name="Li J.-L."/>
            <person name="Chen Y.-M."/>
            <person name="Yang Z.-W."/>
            <person name="Zhang L.-Y."/>
            <person name="Han M.-X."/>
            <person name="Xiao M."/>
            <person name="Li W.-J."/>
        </authorList>
    </citation>
    <scope>NUCLEOTIDE SEQUENCE [LARGE SCALE GENOMIC DNA]</scope>
    <source>
        <strain evidence="3">KCTC 52945</strain>
    </source>
</reference>
<dbReference type="InterPro" id="IPR050712">
    <property type="entry name" value="NAD(P)H-dep_reductase"/>
</dbReference>
<organism evidence="2 3">
    <name type="scientific">Aestuariivirga litoralis</name>
    <dbReference type="NCBI Taxonomy" id="2650924"/>
    <lineage>
        <taxon>Bacteria</taxon>
        <taxon>Pseudomonadati</taxon>
        <taxon>Pseudomonadota</taxon>
        <taxon>Alphaproteobacteria</taxon>
        <taxon>Hyphomicrobiales</taxon>
        <taxon>Aestuariivirgaceae</taxon>
        <taxon>Aestuariivirga</taxon>
    </lineage>
</organism>
<dbReference type="Pfam" id="PF03358">
    <property type="entry name" value="FMN_red"/>
    <property type="match status" value="1"/>
</dbReference>
<evidence type="ECO:0000313" key="3">
    <source>
        <dbReference type="Proteomes" id="UP000248795"/>
    </source>
</evidence>
<dbReference type="EMBL" id="QKVK01000017">
    <property type="protein sequence ID" value="PZF75076.1"/>
    <property type="molecule type" value="Genomic_DNA"/>
</dbReference>
<dbReference type="PANTHER" id="PTHR30543">
    <property type="entry name" value="CHROMATE REDUCTASE"/>
    <property type="match status" value="1"/>
</dbReference>
<dbReference type="SUPFAM" id="SSF52218">
    <property type="entry name" value="Flavoproteins"/>
    <property type="match status" value="1"/>
</dbReference>
<dbReference type="GO" id="GO:0005829">
    <property type="term" value="C:cytosol"/>
    <property type="evidence" value="ECO:0007669"/>
    <property type="project" value="TreeGrafter"/>
</dbReference>
<evidence type="ECO:0000259" key="1">
    <source>
        <dbReference type="Pfam" id="PF03358"/>
    </source>
</evidence>
<dbReference type="Proteomes" id="UP000248795">
    <property type="component" value="Unassembled WGS sequence"/>
</dbReference>
<comment type="caution">
    <text evidence="2">The sequence shown here is derived from an EMBL/GenBank/DDBJ whole genome shotgun (WGS) entry which is preliminary data.</text>
</comment>
<keyword evidence="3" id="KW-1185">Reference proteome</keyword>
<dbReference type="GO" id="GO:0016491">
    <property type="term" value="F:oxidoreductase activity"/>
    <property type="evidence" value="ECO:0007669"/>
    <property type="project" value="InterPro"/>
</dbReference>
<dbReference type="Gene3D" id="3.40.50.360">
    <property type="match status" value="1"/>
</dbReference>
<proteinExistence type="predicted"/>
<protein>
    <recommendedName>
        <fullName evidence="1">NADPH-dependent FMN reductase-like domain-containing protein</fullName>
    </recommendedName>
</protein>
<sequence>MTKLLGISGALRKASTNTGLLRALKEMTPAHDSFDIATLHGIPLFDEDDEAATGKPEAVKVLDARIRAADGIVIACPEYNFSVPGVLKNATDWLSRGGSPFRWKRVGIVGAGGGQFVGTARAQYHLRQNLQALQAITMPRPEVFVNHNEEKFDAAGNLIDAETRRHLGKWFESFLEWVEKRP</sequence>
<dbReference type="PANTHER" id="PTHR30543:SF21">
    <property type="entry name" value="NAD(P)H-DEPENDENT FMN REDUCTASE LOT6"/>
    <property type="match status" value="1"/>
</dbReference>
<name>A0A2W2BNU5_9HYPH</name>
<dbReference type="GO" id="GO:0010181">
    <property type="term" value="F:FMN binding"/>
    <property type="evidence" value="ECO:0007669"/>
    <property type="project" value="TreeGrafter"/>
</dbReference>
<dbReference type="InterPro" id="IPR005025">
    <property type="entry name" value="FMN_Rdtase-like_dom"/>
</dbReference>